<feature type="transmembrane region" description="Helical" evidence="7">
    <location>
        <begin position="15"/>
        <end position="38"/>
    </location>
</feature>
<sequence length="431" mass="46741">MNKQPKVIQTTMETAQWFIFLLASSVAIPIVIGAIFEMNSTEVSGLMQRTFFVVGLTSFIQAFIGHRLPIVEGPAGIWISIFAVMAVTGVQSGIPLEDTLRTLETTMIFTGFFLFLFGVLKLSQKILPIFTPLVTGTFFLLLTVQLSGTFLKGMLGLQGNSLTIQLPEAAIAFFTFFVVLGLSSFARGWLSSYAVFIGILIGWIMHIIFIGNAEQVQPAKLFSVPEWFAFGIPAFDMSVIPMALITAIILISNLVASIVAMNQTLGVKDKNYSAQVNRGTAFSGIGHGLAGMFSAIANVPLAVSSGFIALTGQHRKRPFLYAALLLTFITFFPPLIQWISSIPSPIANAALMATFVQLVGLAINNLTLQPLDSRKVTIAGISYLIGMGTMFLPAEVFAELPSIVQNVMSNGLLLGTGLVIILEQLWKEKER</sequence>
<dbReference type="RefSeq" id="WP_229733544.1">
    <property type="nucleotide sequence ID" value="NZ_BMEV01000010.1"/>
</dbReference>
<evidence type="ECO:0000256" key="4">
    <source>
        <dbReference type="ARBA" id="ARBA00022692"/>
    </source>
</evidence>
<keyword evidence="3" id="KW-0813">Transport</keyword>
<feature type="transmembrane region" description="Helical" evidence="7">
    <location>
        <begin position="169"/>
        <end position="186"/>
    </location>
</feature>
<name>A0A8J2ZPY9_9BACI</name>
<comment type="similarity">
    <text evidence="2">Belongs to the nucleobase:cation symporter-2 (NCS2) (TC 2.A.40) family.</text>
</comment>
<reference evidence="8" key="1">
    <citation type="journal article" date="2014" name="Int. J. Syst. Evol. Microbiol.">
        <title>Complete genome sequence of Corynebacterium casei LMG S-19264T (=DSM 44701T), isolated from a smear-ripened cheese.</title>
        <authorList>
            <consortium name="US DOE Joint Genome Institute (JGI-PGF)"/>
            <person name="Walter F."/>
            <person name="Albersmeier A."/>
            <person name="Kalinowski J."/>
            <person name="Ruckert C."/>
        </authorList>
    </citation>
    <scope>NUCLEOTIDE SEQUENCE</scope>
    <source>
        <strain evidence="8">CGMCC 1.12360</strain>
    </source>
</reference>
<feature type="transmembrane region" description="Helical" evidence="7">
    <location>
        <begin position="346"/>
        <end position="364"/>
    </location>
</feature>
<feature type="transmembrane region" description="Helical" evidence="7">
    <location>
        <begin position="50"/>
        <end position="69"/>
    </location>
</feature>
<keyword evidence="5 7" id="KW-1133">Transmembrane helix</keyword>
<protein>
    <submittedName>
        <fullName evidence="8">Xanthine permease</fullName>
    </submittedName>
</protein>
<accession>A0A8J2ZPY9</accession>
<gene>
    <name evidence="8" type="ORF">GCM10010978_07650</name>
</gene>
<evidence type="ECO:0000256" key="6">
    <source>
        <dbReference type="ARBA" id="ARBA00023136"/>
    </source>
</evidence>
<proteinExistence type="inferred from homology"/>
<comment type="subcellular location">
    <subcellularLocation>
        <location evidence="1">Membrane</location>
        <topology evidence="1">Multi-pass membrane protein</topology>
    </subcellularLocation>
</comment>
<keyword evidence="6 7" id="KW-0472">Membrane</keyword>
<feature type="transmembrane region" description="Helical" evidence="7">
    <location>
        <begin position="403"/>
        <end position="422"/>
    </location>
</feature>
<organism evidence="8 9">
    <name type="scientific">Compostibacillus humi</name>
    <dbReference type="NCBI Taxonomy" id="1245525"/>
    <lineage>
        <taxon>Bacteria</taxon>
        <taxon>Bacillati</taxon>
        <taxon>Bacillota</taxon>
        <taxon>Bacilli</taxon>
        <taxon>Bacillales</taxon>
        <taxon>Bacillaceae</taxon>
        <taxon>Compostibacillus</taxon>
    </lineage>
</organism>
<dbReference type="GO" id="GO:0042907">
    <property type="term" value="F:xanthine transmembrane transporter activity"/>
    <property type="evidence" value="ECO:0007669"/>
    <property type="project" value="TreeGrafter"/>
</dbReference>
<feature type="transmembrane region" description="Helical" evidence="7">
    <location>
        <begin position="75"/>
        <end position="94"/>
    </location>
</feature>
<reference evidence="8" key="2">
    <citation type="submission" date="2020-09" db="EMBL/GenBank/DDBJ databases">
        <authorList>
            <person name="Sun Q."/>
            <person name="Zhou Y."/>
        </authorList>
    </citation>
    <scope>NUCLEOTIDE SEQUENCE</scope>
    <source>
        <strain evidence="8">CGMCC 1.12360</strain>
    </source>
</reference>
<dbReference type="Pfam" id="PF00860">
    <property type="entry name" value="Xan_ur_permease"/>
    <property type="match status" value="1"/>
</dbReference>
<evidence type="ECO:0000256" key="1">
    <source>
        <dbReference type="ARBA" id="ARBA00004141"/>
    </source>
</evidence>
<feature type="transmembrane region" description="Helical" evidence="7">
    <location>
        <begin position="319"/>
        <end position="340"/>
    </location>
</feature>
<keyword evidence="4 7" id="KW-0812">Transmembrane</keyword>
<dbReference type="EMBL" id="BMEV01000010">
    <property type="protein sequence ID" value="GGH71564.1"/>
    <property type="molecule type" value="Genomic_DNA"/>
</dbReference>
<feature type="transmembrane region" description="Helical" evidence="7">
    <location>
        <begin position="106"/>
        <end position="123"/>
    </location>
</feature>
<evidence type="ECO:0000256" key="2">
    <source>
        <dbReference type="ARBA" id="ARBA00008821"/>
    </source>
</evidence>
<dbReference type="PANTHER" id="PTHR42810:SF1">
    <property type="entry name" value="PURINE PERMEASE YWDJ-RELATED"/>
    <property type="match status" value="1"/>
</dbReference>
<dbReference type="Proteomes" id="UP000602050">
    <property type="component" value="Unassembled WGS sequence"/>
</dbReference>
<comment type="caution">
    <text evidence="8">The sequence shown here is derived from an EMBL/GenBank/DDBJ whole genome shotgun (WGS) entry which is preliminary data.</text>
</comment>
<feature type="transmembrane region" description="Helical" evidence="7">
    <location>
        <begin position="129"/>
        <end position="148"/>
    </location>
</feature>
<dbReference type="GO" id="GO:0005886">
    <property type="term" value="C:plasma membrane"/>
    <property type="evidence" value="ECO:0007669"/>
    <property type="project" value="TreeGrafter"/>
</dbReference>
<evidence type="ECO:0000313" key="8">
    <source>
        <dbReference type="EMBL" id="GGH71564.1"/>
    </source>
</evidence>
<dbReference type="PANTHER" id="PTHR42810">
    <property type="entry name" value="PURINE PERMEASE C1399.01C-RELATED"/>
    <property type="match status" value="1"/>
</dbReference>
<evidence type="ECO:0000256" key="5">
    <source>
        <dbReference type="ARBA" id="ARBA00022989"/>
    </source>
</evidence>
<feature type="transmembrane region" description="Helical" evidence="7">
    <location>
        <begin position="376"/>
        <end position="397"/>
    </location>
</feature>
<feature type="transmembrane region" description="Helical" evidence="7">
    <location>
        <begin position="234"/>
        <end position="261"/>
    </location>
</feature>
<keyword evidence="9" id="KW-1185">Reference proteome</keyword>
<dbReference type="AlphaFoldDB" id="A0A8J2ZPY9"/>
<evidence type="ECO:0000256" key="7">
    <source>
        <dbReference type="SAM" id="Phobius"/>
    </source>
</evidence>
<dbReference type="NCBIfam" id="NF037981">
    <property type="entry name" value="NCS2_1"/>
    <property type="match status" value="1"/>
</dbReference>
<evidence type="ECO:0000256" key="3">
    <source>
        <dbReference type="ARBA" id="ARBA00022448"/>
    </source>
</evidence>
<feature type="transmembrane region" description="Helical" evidence="7">
    <location>
        <begin position="192"/>
        <end position="213"/>
    </location>
</feature>
<evidence type="ECO:0000313" key="9">
    <source>
        <dbReference type="Proteomes" id="UP000602050"/>
    </source>
</evidence>
<dbReference type="InterPro" id="IPR006043">
    <property type="entry name" value="NCS2"/>
</dbReference>